<proteinExistence type="predicted"/>
<reference evidence="4 5" key="1">
    <citation type="submission" date="2019-05" db="EMBL/GenBank/DDBJ databases">
        <title>Genome Sequence of Lactobacillus futsaii Y97, a Potential Probiotic Strain Isolated from the Futsai of Taiwan.</title>
        <authorList>
            <person name="Du X."/>
        </authorList>
    </citation>
    <scope>NUCLEOTIDE SEQUENCE [LARGE SCALE GENOMIC DNA]</scope>
    <source>
        <strain evidence="4 5">Y97</strain>
    </source>
</reference>
<dbReference type="AlphaFoldDB" id="A0A5B7SYR3"/>
<sequence>MEQAFEDLNDWLMTSDMPFGKKQVLKAAIELFSKQGYDGTSTSQIAEASGMSQATIFKYYKSKEDLLLVILEPLIDHLLPTYGKEFAQKLSQQDQNLASMIHFIVSDRYHFLVQNKDAVMILISQLLINQQIKNKVLQKIAEVKDIFEQNIWLPLQATNELRDDLDELGFLRLVVSQIIFYFIQTQRISTADEATIQTGLEQIEVSILRAIEK</sequence>
<evidence type="ECO:0000259" key="3">
    <source>
        <dbReference type="PROSITE" id="PS50977"/>
    </source>
</evidence>
<dbReference type="KEGG" id="lft:FG051_06490"/>
<dbReference type="SUPFAM" id="SSF46689">
    <property type="entry name" value="Homeodomain-like"/>
    <property type="match status" value="1"/>
</dbReference>
<evidence type="ECO:0000256" key="2">
    <source>
        <dbReference type="PROSITE-ProRule" id="PRU00335"/>
    </source>
</evidence>
<dbReference type="InterPro" id="IPR009057">
    <property type="entry name" value="Homeodomain-like_sf"/>
</dbReference>
<dbReference type="InterPro" id="IPR050624">
    <property type="entry name" value="HTH-type_Tx_Regulator"/>
</dbReference>
<dbReference type="EMBL" id="CP040736">
    <property type="protein sequence ID" value="QCX24778.1"/>
    <property type="molecule type" value="Genomic_DNA"/>
</dbReference>
<dbReference type="InterPro" id="IPR001647">
    <property type="entry name" value="HTH_TetR"/>
</dbReference>
<dbReference type="Pfam" id="PF00440">
    <property type="entry name" value="TetR_N"/>
    <property type="match status" value="1"/>
</dbReference>
<dbReference type="STRING" id="1423818.FC88_GL001482"/>
<feature type="domain" description="HTH tetR-type" evidence="3">
    <location>
        <begin position="18"/>
        <end position="78"/>
    </location>
</feature>
<gene>
    <name evidence="4" type="ORF">FG051_06490</name>
</gene>
<dbReference type="GO" id="GO:0003677">
    <property type="term" value="F:DNA binding"/>
    <property type="evidence" value="ECO:0007669"/>
    <property type="project" value="UniProtKB-UniRule"/>
</dbReference>
<organism evidence="4 5">
    <name type="scientific">Companilactobacillus futsaii</name>
    <dbReference type="NCBI Taxonomy" id="938155"/>
    <lineage>
        <taxon>Bacteria</taxon>
        <taxon>Bacillati</taxon>
        <taxon>Bacillota</taxon>
        <taxon>Bacilli</taxon>
        <taxon>Lactobacillales</taxon>
        <taxon>Lactobacillaceae</taxon>
        <taxon>Companilactobacillus</taxon>
    </lineage>
</organism>
<dbReference type="Proteomes" id="UP000310673">
    <property type="component" value="Chromosome"/>
</dbReference>
<feature type="DNA-binding region" description="H-T-H motif" evidence="2">
    <location>
        <begin position="41"/>
        <end position="60"/>
    </location>
</feature>
<dbReference type="PROSITE" id="PS50977">
    <property type="entry name" value="HTH_TETR_2"/>
    <property type="match status" value="1"/>
</dbReference>
<protein>
    <submittedName>
        <fullName evidence="4">TetR/AcrR family transcriptional regulator</fullName>
    </submittedName>
</protein>
<dbReference type="RefSeq" id="WP_057815396.1">
    <property type="nucleotide sequence ID" value="NZ_CP040736.1"/>
</dbReference>
<evidence type="ECO:0000313" key="4">
    <source>
        <dbReference type="EMBL" id="QCX24778.1"/>
    </source>
</evidence>
<accession>A0A5B7SYR3</accession>
<name>A0A5B7SYR3_9LACO</name>
<evidence type="ECO:0000313" key="5">
    <source>
        <dbReference type="Proteomes" id="UP000310673"/>
    </source>
</evidence>
<dbReference type="PANTHER" id="PTHR43479:SF11">
    <property type="entry name" value="ACREF_ENVCD OPERON REPRESSOR-RELATED"/>
    <property type="match status" value="1"/>
</dbReference>
<keyword evidence="1 2" id="KW-0238">DNA-binding</keyword>
<dbReference type="Gene3D" id="1.10.357.10">
    <property type="entry name" value="Tetracycline Repressor, domain 2"/>
    <property type="match status" value="1"/>
</dbReference>
<dbReference type="PANTHER" id="PTHR43479">
    <property type="entry name" value="ACREF/ENVCD OPERON REPRESSOR-RELATED"/>
    <property type="match status" value="1"/>
</dbReference>
<evidence type="ECO:0000256" key="1">
    <source>
        <dbReference type="ARBA" id="ARBA00023125"/>
    </source>
</evidence>
<dbReference type="PRINTS" id="PR00455">
    <property type="entry name" value="HTHTETR"/>
</dbReference>